<dbReference type="CDD" id="cd06170">
    <property type="entry name" value="LuxR_C_like"/>
    <property type="match status" value="1"/>
</dbReference>
<evidence type="ECO:0000256" key="1">
    <source>
        <dbReference type="ARBA" id="ARBA00022741"/>
    </source>
</evidence>
<dbReference type="InterPro" id="IPR041664">
    <property type="entry name" value="AAA_16"/>
</dbReference>
<evidence type="ECO:0000313" key="5">
    <source>
        <dbReference type="Proteomes" id="UP000293781"/>
    </source>
</evidence>
<dbReference type="Pfam" id="PF00196">
    <property type="entry name" value="GerE"/>
    <property type="match status" value="1"/>
</dbReference>
<dbReference type="Gene3D" id="1.10.10.10">
    <property type="entry name" value="Winged helix-like DNA-binding domain superfamily/Winged helix DNA-binding domain"/>
    <property type="match status" value="1"/>
</dbReference>
<keyword evidence="1" id="KW-0547">Nucleotide-binding</keyword>
<organism evidence="4 5">
    <name type="scientific">Micromonospora violae</name>
    <dbReference type="NCBI Taxonomy" id="1278207"/>
    <lineage>
        <taxon>Bacteria</taxon>
        <taxon>Bacillati</taxon>
        <taxon>Actinomycetota</taxon>
        <taxon>Actinomycetes</taxon>
        <taxon>Micromonosporales</taxon>
        <taxon>Micromonosporaceae</taxon>
        <taxon>Micromonospora</taxon>
    </lineage>
</organism>
<dbReference type="GO" id="GO:0006355">
    <property type="term" value="P:regulation of DNA-templated transcription"/>
    <property type="evidence" value="ECO:0007669"/>
    <property type="project" value="InterPro"/>
</dbReference>
<dbReference type="InterPro" id="IPR000792">
    <property type="entry name" value="Tscrpt_reg_LuxR_C"/>
</dbReference>
<dbReference type="OrthoDB" id="3514764at2"/>
<dbReference type="PROSITE" id="PS50043">
    <property type="entry name" value="HTH_LUXR_2"/>
    <property type="match status" value="1"/>
</dbReference>
<accession>A0A4Q7UDZ3</accession>
<dbReference type="InterPro" id="IPR016032">
    <property type="entry name" value="Sig_transdc_resp-reg_C-effctor"/>
</dbReference>
<sequence length="928" mass="100052">MSEAGRRDVDADLLGRDDDLALIRGFLLDDATNSLVLLGEPGVGKTALMAAASVTATDAGMRVIRASGVEFEADVAYAVLHQLLFPLAGEVDNLDPEHRVALRVALGFGTGPAPDRLLASHAALMLLQRGAAEQPLLLLMDDLQWMDRASVDVVAFVARRLSGTRVRFLGAMRTGSCGVFENSGLRRHVVMPLRETAARQLLDARHPGLTRTVADRVLAGAKGNPLALLELPSALSRGQREGNVDLPAVLPLGDRLEVLFVRRVANLPRPTRELLLLATLEGTGDLGVLQAAAQRLADPPELADLVPAEADLLISVDESSGVLTFRHPLTRSGVIRASTSTDRRRAHTALAAATNHSERRAWHLGQATVGTDEPVAALLEDAARQKATRGDIRGAVAALIRAAELSPAAGRARRLAEAAYLDAHAAGDFHSAAQLLASARHAQPHATPSLHAAAATTLVVINNGGHLDTAHRLLVHAIESGDHGFDAREPALTEALHLLLLLCFFSGRPEGWADFARLLAMVRPQPEHLLVVAGATVLDPGRVSTEMIEHLDTLIAGVHQETDPSRILRLGLAAQHTDRHGDMRDALWHVIRQGRDGGPARLHLSALLQLARDDFKMGLWAEADELAAEGLQVCEQSQCPFFTWYFEYIQALLAAGRGDTAAAIELSERMISMNAARGAQTAVRWGHHARTLAELGGGDYEQAFLAVSRISKPGELAAHVQVSLWAAIDLVEAALRTGRHAEAVAHVATLQRAGVARISPLHGFLMVALAAMVEPDDERALTSYQRAVSEDGAHRWPFDLARVRLAYGERLRRARATSEARGPLIQALKVFEELGAVPWAERTRVELRAARWVGDQDDVHPDAVLTPQEREIALLAASGLTNRQIGERLFISHRTVGAHLYQIFPKLGISSRVALRDTLVDLDSRSPG</sequence>
<gene>
    <name evidence="4" type="ORF">EV382_2671</name>
</gene>
<name>A0A4Q7UDZ3_9ACTN</name>
<dbReference type="SUPFAM" id="SSF46894">
    <property type="entry name" value="C-terminal effector domain of the bipartite response regulators"/>
    <property type="match status" value="1"/>
</dbReference>
<keyword evidence="2" id="KW-0067">ATP-binding</keyword>
<dbReference type="Proteomes" id="UP000293781">
    <property type="component" value="Unassembled WGS sequence"/>
</dbReference>
<feature type="domain" description="HTH luxR-type" evidence="3">
    <location>
        <begin position="858"/>
        <end position="923"/>
    </location>
</feature>
<dbReference type="SUPFAM" id="SSF52540">
    <property type="entry name" value="P-loop containing nucleoside triphosphate hydrolases"/>
    <property type="match status" value="1"/>
</dbReference>
<evidence type="ECO:0000256" key="2">
    <source>
        <dbReference type="ARBA" id="ARBA00022840"/>
    </source>
</evidence>
<dbReference type="GO" id="GO:0005524">
    <property type="term" value="F:ATP binding"/>
    <property type="evidence" value="ECO:0007669"/>
    <property type="project" value="UniProtKB-KW"/>
</dbReference>
<dbReference type="PANTHER" id="PTHR16305:SF35">
    <property type="entry name" value="TRANSCRIPTIONAL ACTIVATOR DOMAIN"/>
    <property type="match status" value="1"/>
</dbReference>
<dbReference type="GO" id="GO:0003677">
    <property type="term" value="F:DNA binding"/>
    <property type="evidence" value="ECO:0007669"/>
    <property type="project" value="InterPro"/>
</dbReference>
<dbReference type="RefSeq" id="WP_130401919.1">
    <property type="nucleotide sequence ID" value="NZ_JBEZZO010000016.1"/>
</dbReference>
<dbReference type="InterPro" id="IPR036388">
    <property type="entry name" value="WH-like_DNA-bd_sf"/>
</dbReference>
<keyword evidence="5" id="KW-1185">Reference proteome</keyword>
<dbReference type="EMBL" id="SHKK01000001">
    <property type="protein sequence ID" value="RZT79472.1"/>
    <property type="molecule type" value="Genomic_DNA"/>
</dbReference>
<dbReference type="Pfam" id="PF13191">
    <property type="entry name" value="AAA_16"/>
    <property type="match status" value="1"/>
</dbReference>
<comment type="caution">
    <text evidence="4">The sequence shown here is derived from an EMBL/GenBank/DDBJ whole genome shotgun (WGS) entry which is preliminary data.</text>
</comment>
<dbReference type="PANTHER" id="PTHR16305">
    <property type="entry name" value="TESTICULAR SOLUBLE ADENYLYL CYCLASE"/>
    <property type="match status" value="1"/>
</dbReference>
<reference evidence="4 5" key="1">
    <citation type="submission" date="2019-02" db="EMBL/GenBank/DDBJ databases">
        <title>Sequencing the genomes of 1000 actinobacteria strains.</title>
        <authorList>
            <person name="Klenk H.-P."/>
        </authorList>
    </citation>
    <scope>NUCLEOTIDE SEQUENCE [LARGE SCALE GENOMIC DNA]</scope>
    <source>
        <strain evidence="4 5">DSM 45888</strain>
    </source>
</reference>
<dbReference type="SMART" id="SM00421">
    <property type="entry name" value="HTH_LUXR"/>
    <property type="match status" value="1"/>
</dbReference>
<dbReference type="AlphaFoldDB" id="A0A4Q7UDZ3"/>
<proteinExistence type="predicted"/>
<dbReference type="GO" id="GO:0004016">
    <property type="term" value="F:adenylate cyclase activity"/>
    <property type="evidence" value="ECO:0007669"/>
    <property type="project" value="TreeGrafter"/>
</dbReference>
<dbReference type="InterPro" id="IPR027417">
    <property type="entry name" value="P-loop_NTPase"/>
</dbReference>
<protein>
    <submittedName>
        <fullName evidence="4">Regulatory LuxR family protein</fullName>
    </submittedName>
</protein>
<evidence type="ECO:0000313" key="4">
    <source>
        <dbReference type="EMBL" id="RZT79472.1"/>
    </source>
</evidence>
<evidence type="ECO:0000259" key="3">
    <source>
        <dbReference type="PROSITE" id="PS50043"/>
    </source>
</evidence>
<dbReference type="Gene3D" id="3.40.50.300">
    <property type="entry name" value="P-loop containing nucleotide triphosphate hydrolases"/>
    <property type="match status" value="1"/>
</dbReference>
<dbReference type="GO" id="GO:0005737">
    <property type="term" value="C:cytoplasm"/>
    <property type="evidence" value="ECO:0007669"/>
    <property type="project" value="TreeGrafter"/>
</dbReference>
<dbReference type="PRINTS" id="PR00038">
    <property type="entry name" value="HTHLUXR"/>
</dbReference>